<dbReference type="InterPro" id="IPR041581">
    <property type="entry name" value="Glyoxalase_6"/>
</dbReference>
<dbReference type="SUPFAM" id="SSF54593">
    <property type="entry name" value="Glyoxalase/Bleomycin resistance protein/Dihydroxybiphenyl dioxygenase"/>
    <property type="match status" value="1"/>
</dbReference>
<dbReference type="KEGG" id="des:DSOUD_3125"/>
<evidence type="ECO:0000313" key="3">
    <source>
        <dbReference type="Proteomes" id="UP000057158"/>
    </source>
</evidence>
<organism evidence="2 3">
    <name type="scientific">Desulfuromonas soudanensis</name>
    <dbReference type="NCBI Taxonomy" id="1603606"/>
    <lineage>
        <taxon>Bacteria</taxon>
        <taxon>Pseudomonadati</taxon>
        <taxon>Thermodesulfobacteriota</taxon>
        <taxon>Desulfuromonadia</taxon>
        <taxon>Desulfuromonadales</taxon>
        <taxon>Desulfuromonadaceae</taxon>
        <taxon>Desulfuromonas</taxon>
    </lineage>
</organism>
<dbReference type="Proteomes" id="UP000057158">
    <property type="component" value="Chromosome"/>
</dbReference>
<sequence>MRMVVNIDVPELAPAIKFYCEALGLKLHRLLDEDVAELTGASSIIYLLASAPGSVPGRCIGAVRHYFRHWTPVHLDFVVDDIGESAKQAISAGARQESECVEWRGSQCITFSDPFGHGFCLIQFAGTAYSDGAS</sequence>
<gene>
    <name evidence="2" type="ORF">DSOUD_3125</name>
</gene>
<dbReference type="OrthoDB" id="5522469at2"/>
<accession>A0A0M4DK40</accession>
<dbReference type="InterPro" id="IPR029068">
    <property type="entry name" value="Glyas_Bleomycin-R_OHBP_Dase"/>
</dbReference>
<feature type="domain" description="VOC" evidence="1">
    <location>
        <begin position="1"/>
        <end position="124"/>
    </location>
</feature>
<evidence type="ECO:0000259" key="1">
    <source>
        <dbReference type="PROSITE" id="PS51819"/>
    </source>
</evidence>
<dbReference type="PATRIC" id="fig|1603606.3.peg.3370"/>
<dbReference type="PROSITE" id="PS51819">
    <property type="entry name" value="VOC"/>
    <property type="match status" value="1"/>
</dbReference>
<evidence type="ECO:0000313" key="2">
    <source>
        <dbReference type="EMBL" id="ALC17850.1"/>
    </source>
</evidence>
<protein>
    <recommendedName>
        <fullName evidence="1">VOC domain-containing protein</fullName>
    </recommendedName>
</protein>
<dbReference type="EMBL" id="CP010802">
    <property type="protein sequence ID" value="ALC17850.1"/>
    <property type="molecule type" value="Genomic_DNA"/>
</dbReference>
<dbReference type="CDD" id="cd06587">
    <property type="entry name" value="VOC"/>
    <property type="match status" value="1"/>
</dbReference>
<name>A0A0M4DK40_9BACT</name>
<dbReference type="Pfam" id="PF18029">
    <property type="entry name" value="Glyoxalase_6"/>
    <property type="match status" value="1"/>
</dbReference>
<dbReference type="Gene3D" id="3.10.180.10">
    <property type="entry name" value="2,3-Dihydroxybiphenyl 1,2-Dioxygenase, domain 1"/>
    <property type="match status" value="1"/>
</dbReference>
<dbReference type="STRING" id="1603606.DSOUD_3125"/>
<dbReference type="AlphaFoldDB" id="A0A0M4DK40"/>
<reference evidence="2 3" key="1">
    <citation type="submission" date="2015-07" db="EMBL/GenBank/DDBJ databases">
        <title>Isolation and Genomic Characterization of a Novel Halophilic Metal-Reducing Deltaproteobacterium from the Deep Subsurface.</title>
        <authorList>
            <person name="Badalamenti J.P."/>
            <person name="Summers Z.M."/>
            <person name="Gralnick J.A."/>
            <person name="Bond D.R."/>
        </authorList>
    </citation>
    <scope>NUCLEOTIDE SEQUENCE [LARGE SCALE GENOMIC DNA]</scope>
    <source>
        <strain evidence="2 3">WTL</strain>
    </source>
</reference>
<dbReference type="InterPro" id="IPR037523">
    <property type="entry name" value="VOC_core"/>
</dbReference>
<proteinExistence type="predicted"/>
<dbReference type="RefSeq" id="WP_053551830.1">
    <property type="nucleotide sequence ID" value="NZ_CP010802.1"/>
</dbReference>
<keyword evidence="3" id="KW-1185">Reference proteome</keyword>